<evidence type="ECO:0000313" key="3">
    <source>
        <dbReference type="Proteomes" id="UP000579812"/>
    </source>
</evidence>
<organism evidence="2 3">
    <name type="scientific">Onychostoma macrolepis</name>
    <dbReference type="NCBI Taxonomy" id="369639"/>
    <lineage>
        <taxon>Eukaryota</taxon>
        <taxon>Metazoa</taxon>
        <taxon>Chordata</taxon>
        <taxon>Craniata</taxon>
        <taxon>Vertebrata</taxon>
        <taxon>Euteleostomi</taxon>
        <taxon>Actinopterygii</taxon>
        <taxon>Neopterygii</taxon>
        <taxon>Teleostei</taxon>
        <taxon>Ostariophysi</taxon>
        <taxon>Cypriniformes</taxon>
        <taxon>Cyprinidae</taxon>
        <taxon>Acrossocheilinae</taxon>
        <taxon>Onychostoma</taxon>
    </lineage>
</organism>
<keyword evidence="3" id="KW-1185">Reference proteome</keyword>
<comment type="caution">
    <text evidence="2">The sequence shown here is derived from an EMBL/GenBank/DDBJ whole genome shotgun (WGS) entry which is preliminary data.</text>
</comment>
<proteinExistence type="predicted"/>
<sequence length="88" mass="8968">MTQREEGRNGHAHPGAVSHRDLKGRGGSTLPACDGKATISSRPSSSAVTPPLSKDSALPTPIPELPTPPSLPPSLPPPSLLPPSPSSH</sequence>
<feature type="compositionally biased region" description="Pro residues" evidence="1">
    <location>
        <begin position="60"/>
        <end position="88"/>
    </location>
</feature>
<feature type="region of interest" description="Disordered" evidence="1">
    <location>
        <begin position="1"/>
        <end position="88"/>
    </location>
</feature>
<dbReference type="Proteomes" id="UP000579812">
    <property type="component" value="Unassembled WGS sequence"/>
</dbReference>
<dbReference type="AlphaFoldDB" id="A0A7J6BIX6"/>
<gene>
    <name evidence="2" type="ORF">G5714_024614</name>
</gene>
<protein>
    <submittedName>
        <fullName evidence="2">Uncharacterized protein</fullName>
    </submittedName>
</protein>
<name>A0A7J6BIX6_9TELE</name>
<accession>A0A7J6BIX6</accession>
<dbReference type="EMBL" id="JAAMOB010000044">
    <property type="protein sequence ID" value="KAF4094621.1"/>
    <property type="molecule type" value="Genomic_DNA"/>
</dbReference>
<evidence type="ECO:0000313" key="2">
    <source>
        <dbReference type="EMBL" id="KAF4094621.1"/>
    </source>
</evidence>
<reference evidence="2 3" key="1">
    <citation type="submission" date="2020-04" db="EMBL/GenBank/DDBJ databases">
        <title>Chromosome-level genome assembly of a cyprinid fish Onychostoma macrolepis by integration of Nanopore Sequencing, Bionano and Hi-C technology.</title>
        <authorList>
            <person name="Wang D."/>
        </authorList>
    </citation>
    <scope>NUCLEOTIDE SEQUENCE [LARGE SCALE GENOMIC DNA]</scope>
    <source>
        <strain evidence="2">SWU-2019</strain>
        <tissue evidence="2">Muscle</tissue>
    </source>
</reference>
<evidence type="ECO:0000256" key="1">
    <source>
        <dbReference type="SAM" id="MobiDB-lite"/>
    </source>
</evidence>
<feature type="compositionally biased region" description="Polar residues" evidence="1">
    <location>
        <begin position="38"/>
        <end position="48"/>
    </location>
</feature>